<dbReference type="InterPro" id="IPR001694">
    <property type="entry name" value="NADH_UbQ_OxRdtase_su1/FPO"/>
</dbReference>
<dbReference type="Pfam" id="PF00146">
    <property type="entry name" value="NADHdh"/>
    <property type="match status" value="1"/>
</dbReference>
<evidence type="ECO:0000256" key="1">
    <source>
        <dbReference type="ARBA" id="ARBA00004141"/>
    </source>
</evidence>
<keyword evidence="5 8" id="KW-0472">Membrane</keyword>
<dbReference type="GO" id="GO:0005743">
    <property type="term" value="C:mitochondrial inner membrane"/>
    <property type="evidence" value="ECO:0007669"/>
    <property type="project" value="UniProtKB-SubCell"/>
</dbReference>
<gene>
    <name evidence="9" type="primary">nad1a</name>
</gene>
<comment type="subcellular location">
    <subcellularLocation>
        <location evidence="1">Membrane</location>
        <topology evidence="1">Multi-pass membrane protein</topology>
    </subcellularLocation>
    <subcellularLocation>
        <location evidence="6">Mitochondrion inner membrane</location>
        <topology evidence="6">Multi-pass membrane protein</topology>
    </subcellularLocation>
</comment>
<evidence type="ECO:0000256" key="7">
    <source>
        <dbReference type="RuleBase" id="RU000473"/>
    </source>
</evidence>
<name>A0A4P9JLK7_9SPIT</name>
<dbReference type="EMBL" id="MH888186">
    <property type="protein sequence ID" value="QCU82632.1"/>
    <property type="molecule type" value="Genomic_DNA"/>
</dbReference>
<feature type="transmembrane region" description="Helical" evidence="8">
    <location>
        <begin position="69"/>
        <end position="87"/>
    </location>
</feature>
<protein>
    <recommendedName>
        <fullName evidence="7">NADH-ubiquinone oxidoreductase chain 1</fullName>
        <ecNumber evidence="7">7.1.1.2</ecNumber>
    </recommendedName>
</protein>
<feature type="transmembrane region" description="Helical" evidence="8">
    <location>
        <begin position="6"/>
        <end position="25"/>
    </location>
</feature>
<evidence type="ECO:0000256" key="3">
    <source>
        <dbReference type="ARBA" id="ARBA00022692"/>
    </source>
</evidence>
<feature type="transmembrane region" description="Helical" evidence="8">
    <location>
        <begin position="140"/>
        <end position="161"/>
    </location>
</feature>
<dbReference type="GO" id="GO:0003954">
    <property type="term" value="F:NADH dehydrogenase activity"/>
    <property type="evidence" value="ECO:0007669"/>
    <property type="project" value="TreeGrafter"/>
</dbReference>
<evidence type="ECO:0000313" key="9">
    <source>
        <dbReference type="EMBL" id="QCU82632.1"/>
    </source>
</evidence>
<keyword evidence="4 8" id="KW-1133">Transmembrane helix</keyword>
<proteinExistence type="inferred from homology"/>
<feature type="transmembrane region" description="Helical" evidence="8">
    <location>
        <begin position="107"/>
        <end position="128"/>
    </location>
</feature>
<feature type="transmembrane region" description="Helical" evidence="8">
    <location>
        <begin position="176"/>
        <end position="196"/>
    </location>
</feature>
<keyword evidence="3 6" id="KW-0812">Transmembrane</keyword>
<evidence type="ECO:0000256" key="2">
    <source>
        <dbReference type="ARBA" id="ARBA00010535"/>
    </source>
</evidence>
<comment type="catalytic activity">
    <reaction evidence="7">
        <text>a ubiquinone + NADH + 5 H(+)(in) = a ubiquinol + NAD(+) + 4 H(+)(out)</text>
        <dbReference type="Rhea" id="RHEA:29091"/>
        <dbReference type="Rhea" id="RHEA-COMP:9565"/>
        <dbReference type="Rhea" id="RHEA-COMP:9566"/>
        <dbReference type="ChEBI" id="CHEBI:15378"/>
        <dbReference type="ChEBI" id="CHEBI:16389"/>
        <dbReference type="ChEBI" id="CHEBI:17976"/>
        <dbReference type="ChEBI" id="CHEBI:57540"/>
        <dbReference type="ChEBI" id="CHEBI:57945"/>
        <dbReference type="EC" id="7.1.1.2"/>
    </reaction>
</comment>
<dbReference type="AlphaFoldDB" id="A0A4P9JLK7"/>
<keyword evidence="6" id="KW-0520">NAD</keyword>
<accession>A0A4P9JLK7</accession>
<evidence type="ECO:0000256" key="6">
    <source>
        <dbReference type="RuleBase" id="RU000471"/>
    </source>
</evidence>
<organism evidence="9">
    <name type="scientific">Pseudourostyla cristata</name>
    <dbReference type="NCBI Taxonomy" id="293816"/>
    <lineage>
        <taxon>Eukaryota</taxon>
        <taxon>Sar</taxon>
        <taxon>Alveolata</taxon>
        <taxon>Ciliophora</taxon>
        <taxon>Intramacronucleata</taxon>
        <taxon>Spirotrichea</taxon>
        <taxon>Stichotrichia</taxon>
        <taxon>Urostylida</taxon>
        <taxon>Pseudourostylidae</taxon>
        <taxon>Pseudourostyla</taxon>
    </lineage>
</organism>
<evidence type="ECO:0000256" key="8">
    <source>
        <dbReference type="SAM" id="Phobius"/>
    </source>
</evidence>
<keyword evidence="7 9" id="KW-0496">Mitochondrion</keyword>
<dbReference type="PANTHER" id="PTHR11432">
    <property type="entry name" value="NADH DEHYDROGENASE SUBUNIT 1"/>
    <property type="match status" value="1"/>
</dbReference>
<feature type="transmembrane region" description="Helical" evidence="8">
    <location>
        <begin position="233"/>
        <end position="254"/>
    </location>
</feature>
<comment type="similarity">
    <text evidence="2 6">Belongs to the complex I subunit 1 family.</text>
</comment>
<sequence length="310" mass="35621">MIILSELALIIALLSILATLFIVLLERKFLAYAQRRMGPAIMGRNGAFQIVLDLVKLLTKEVFLIPRPTTVLAPLFLTFLYATQILFSQNFIWGSSLFLFENVDSLILYHLTLVLLSSIFFVIIGLLSQSRYAIIGTIRSLIHVISLDIFITLMYSLLILSSQSANFHDFIIHQNIYWFFFLYSPAASAFIIILLLESKRTPFDHAETESEVVSGYSVEYSGPMLLVFYLAEYLHLLISSVHFVIFFLGGWYALKIFFFLPPLFLIPNDVNYWKDLFLLLLETRLNINQVSETAISFVDHFLSKKFNLLV</sequence>
<geneLocation type="mitochondrion" evidence="9"/>
<dbReference type="EC" id="7.1.1.2" evidence="7"/>
<dbReference type="PANTHER" id="PTHR11432:SF3">
    <property type="entry name" value="NADH-UBIQUINONE OXIDOREDUCTASE CHAIN 1"/>
    <property type="match status" value="1"/>
</dbReference>
<evidence type="ECO:0000256" key="4">
    <source>
        <dbReference type="ARBA" id="ARBA00022989"/>
    </source>
</evidence>
<evidence type="ECO:0000256" key="5">
    <source>
        <dbReference type="ARBA" id="ARBA00023136"/>
    </source>
</evidence>
<reference evidence="9" key="1">
    <citation type="journal article" date="2019" name="Mitochondrial DNA Part B Resour">
        <title>The mitochondrial genome of the ciliate Pseudourostyla cristata (Ciliophora, Urostylida).</title>
        <authorList>
            <person name="Park K.-M."/>
            <person name="Min G.-S."/>
            <person name="Kim S."/>
        </authorList>
    </citation>
    <scope>NUCLEOTIDE SEQUENCE</scope>
</reference>
<dbReference type="GO" id="GO:0009060">
    <property type="term" value="P:aerobic respiration"/>
    <property type="evidence" value="ECO:0007669"/>
    <property type="project" value="TreeGrafter"/>
</dbReference>
<keyword evidence="7" id="KW-0830">Ubiquinone</keyword>
<dbReference type="GO" id="GO:0008137">
    <property type="term" value="F:NADH dehydrogenase (ubiquinone) activity"/>
    <property type="evidence" value="ECO:0007669"/>
    <property type="project" value="UniProtKB-EC"/>
</dbReference>